<evidence type="ECO:0000313" key="7">
    <source>
        <dbReference type="EMBL" id="NKY32932.1"/>
    </source>
</evidence>
<comment type="subcellular location">
    <subcellularLocation>
        <location evidence="1">Cell membrane</location>
        <topology evidence="1">Multi-pass membrane protein</topology>
    </subcellularLocation>
</comment>
<dbReference type="EMBL" id="JAAXOO010000002">
    <property type="protein sequence ID" value="NKY32932.1"/>
    <property type="molecule type" value="Genomic_DNA"/>
</dbReference>
<evidence type="ECO:0000313" key="8">
    <source>
        <dbReference type="Proteomes" id="UP000565715"/>
    </source>
</evidence>
<gene>
    <name evidence="7" type="ORF">HGA13_07575</name>
</gene>
<evidence type="ECO:0000256" key="3">
    <source>
        <dbReference type="ARBA" id="ARBA00022692"/>
    </source>
</evidence>
<keyword evidence="5 6" id="KW-0472">Membrane</keyword>
<feature type="transmembrane region" description="Helical" evidence="6">
    <location>
        <begin position="33"/>
        <end position="52"/>
    </location>
</feature>
<keyword evidence="3 6" id="KW-0812">Transmembrane</keyword>
<evidence type="ECO:0000256" key="4">
    <source>
        <dbReference type="ARBA" id="ARBA00022989"/>
    </source>
</evidence>
<dbReference type="GO" id="GO:0005886">
    <property type="term" value="C:plasma membrane"/>
    <property type="evidence" value="ECO:0007669"/>
    <property type="project" value="UniProtKB-SubCell"/>
</dbReference>
<accession>A0A846XAE5</accession>
<keyword evidence="2" id="KW-1003">Cell membrane</keyword>
<feature type="transmembrane region" description="Helical" evidence="6">
    <location>
        <begin position="182"/>
        <end position="203"/>
    </location>
</feature>
<sequence>MPRRRLPPAAASPGAESVVKRWTGDHRGTTVRFRWRTAGWLAATVVATYVLLPQIGRLGRTGAALRDAQWPWLGAALAMSAATYAAAALALMGACPCRLAFGRTVRVQLATSFANLMLPYGLGATAVDERYLERSGLTPATAVATVAVTVSTGILLHILELAGVGVLLGTTGRLFSAGLPGFRGVLIGAGAAIAITGLIVVVVRRRPDLFHEVGSALRSTLELLRRPRRAAIVVGGQLGVNLAYVAALGCALQAFGQNVSPLPLAAAYLAGSALGAAGPTPAGLGVVEASLVAGLAVVGVPAAPAVAGVLAFRLVTFWLPAGIGFVYFRSLKRNDIL</sequence>
<proteinExistence type="predicted"/>
<dbReference type="InterPro" id="IPR022791">
    <property type="entry name" value="L-PG_synthase/AglD"/>
</dbReference>
<feature type="transmembrane region" description="Helical" evidence="6">
    <location>
        <begin position="72"/>
        <end position="94"/>
    </location>
</feature>
<dbReference type="Proteomes" id="UP000565715">
    <property type="component" value="Unassembled WGS sequence"/>
</dbReference>
<evidence type="ECO:0000256" key="1">
    <source>
        <dbReference type="ARBA" id="ARBA00004651"/>
    </source>
</evidence>
<feature type="transmembrane region" description="Helical" evidence="6">
    <location>
        <begin position="305"/>
        <end position="328"/>
    </location>
</feature>
<dbReference type="Pfam" id="PF03706">
    <property type="entry name" value="LPG_synthase_TM"/>
    <property type="match status" value="1"/>
</dbReference>
<feature type="transmembrane region" description="Helical" evidence="6">
    <location>
        <begin position="230"/>
        <end position="255"/>
    </location>
</feature>
<comment type="caution">
    <text evidence="7">The sequence shown here is derived from an EMBL/GenBank/DDBJ whole genome shotgun (WGS) entry which is preliminary data.</text>
</comment>
<keyword evidence="4 6" id="KW-1133">Transmembrane helix</keyword>
<evidence type="ECO:0000256" key="2">
    <source>
        <dbReference type="ARBA" id="ARBA00022475"/>
    </source>
</evidence>
<evidence type="ECO:0000256" key="6">
    <source>
        <dbReference type="SAM" id="Phobius"/>
    </source>
</evidence>
<dbReference type="PANTHER" id="PTHR39087">
    <property type="entry name" value="UPF0104 MEMBRANE PROTEIN MJ1595"/>
    <property type="match status" value="1"/>
</dbReference>
<protein>
    <submittedName>
        <fullName evidence="7">Flippase-like domain-containing protein</fullName>
    </submittedName>
</protein>
<dbReference type="NCBIfam" id="TIGR00374">
    <property type="entry name" value="flippase-like domain"/>
    <property type="match status" value="1"/>
</dbReference>
<reference evidence="7 8" key="1">
    <citation type="submission" date="2020-04" db="EMBL/GenBank/DDBJ databases">
        <title>MicrobeNet Type strains.</title>
        <authorList>
            <person name="Nicholson A.C."/>
        </authorList>
    </citation>
    <scope>NUCLEOTIDE SEQUENCE [LARGE SCALE GENOMIC DNA]</scope>
    <source>
        <strain evidence="7 8">DSM 45078</strain>
    </source>
</reference>
<organism evidence="7 8">
    <name type="scientific">Nocardia speluncae</name>
    <dbReference type="NCBI Taxonomy" id="419477"/>
    <lineage>
        <taxon>Bacteria</taxon>
        <taxon>Bacillati</taxon>
        <taxon>Actinomycetota</taxon>
        <taxon>Actinomycetes</taxon>
        <taxon>Mycobacteriales</taxon>
        <taxon>Nocardiaceae</taxon>
        <taxon>Nocardia</taxon>
    </lineage>
</organism>
<name>A0A846XAE5_9NOCA</name>
<keyword evidence="8" id="KW-1185">Reference proteome</keyword>
<dbReference type="PANTHER" id="PTHR39087:SF2">
    <property type="entry name" value="UPF0104 MEMBRANE PROTEIN MJ1595"/>
    <property type="match status" value="1"/>
</dbReference>
<feature type="transmembrane region" description="Helical" evidence="6">
    <location>
        <begin position="140"/>
        <end position="162"/>
    </location>
</feature>
<evidence type="ECO:0000256" key="5">
    <source>
        <dbReference type="ARBA" id="ARBA00023136"/>
    </source>
</evidence>
<dbReference type="AlphaFoldDB" id="A0A846XAE5"/>